<proteinExistence type="predicted"/>
<keyword evidence="3" id="KW-1185">Reference proteome</keyword>
<dbReference type="Pfam" id="PF14319">
    <property type="entry name" value="Zn_Tnp_IS91"/>
    <property type="match status" value="1"/>
</dbReference>
<accession>A0A2A5T0H7</accession>
<name>A0A2A5T0H7_9GAMM</name>
<organism evidence="2 3">
    <name type="scientific">Candidatus Enterovibrio escicola</name>
    <dbReference type="NCBI Taxonomy" id="1927127"/>
    <lineage>
        <taxon>Bacteria</taxon>
        <taxon>Pseudomonadati</taxon>
        <taxon>Pseudomonadota</taxon>
        <taxon>Gammaproteobacteria</taxon>
        <taxon>Vibrionales</taxon>
        <taxon>Vibrionaceae</taxon>
        <taxon>Enterovibrio</taxon>
    </lineage>
</organism>
<evidence type="ECO:0000313" key="2">
    <source>
        <dbReference type="EMBL" id="PCS21664.1"/>
    </source>
</evidence>
<evidence type="ECO:0000313" key="3">
    <source>
        <dbReference type="Proteomes" id="UP000219020"/>
    </source>
</evidence>
<dbReference type="InterPro" id="IPR026889">
    <property type="entry name" value="Zn_Tnp"/>
</dbReference>
<dbReference type="AlphaFoldDB" id="A0A2A5T0H7"/>
<gene>
    <name evidence="2" type="ORF">BTN49_2676</name>
</gene>
<dbReference type="Proteomes" id="UP000219020">
    <property type="component" value="Unassembled WGS sequence"/>
</dbReference>
<feature type="domain" description="Transposase zinc-binding" evidence="1">
    <location>
        <begin position="16"/>
        <end position="56"/>
    </location>
</feature>
<protein>
    <recommendedName>
        <fullName evidence="1">Transposase zinc-binding domain-containing protein</fullName>
    </recommendedName>
</protein>
<evidence type="ECO:0000259" key="1">
    <source>
        <dbReference type="Pfam" id="PF14319"/>
    </source>
</evidence>
<reference evidence="3" key="1">
    <citation type="submission" date="2017-04" db="EMBL/GenBank/DDBJ databases">
        <title>Genome evolution of the luminous symbionts of deep sea anglerfish.</title>
        <authorList>
            <person name="Hendry T.A."/>
        </authorList>
    </citation>
    <scope>NUCLEOTIDE SEQUENCE [LARGE SCALE GENOMIC DNA]</scope>
</reference>
<comment type="caution">
    <text evidence="2">The sequence shown here is derived from an EMBL/GenBank/DDBJ whole genome shotgun (WGS) entry which is preliminary data.</text>
</comment>
<sequence length="56" mass="6308">MALPLINNWVVVKGKYKVNFSCKGKACPQCGKRYARESMVTIGVRLFLGVSYRQVV</sequence>
<dbReference type="EMBL" id="NBYY01000031">
    <property type="protein sequence ID" value="PCS21664.1"/>
    <property type="molecule type" value="Genomic_DNA"/>
</dbReference>